<proteinExistence type="predicted"/>
<organism evidence="1 2">
    <name type="scientific">Candidozyma auris</name>
    <name type="common">Yeast</name>
    <name type="synonym">Candida auris</name>
    <dbReference type="NCBI Taxonomy" id="498019"/>
    <lineage>
        <taxon>Eukaryota</taxon>
        <taxon>Fungi</taxon>
        <taxon>Dikarya</taxon>
        <taxon>Ascomycota</taxon>
        <taxon>Saccharomycotina</taxon>
        <taxon>Pichiomycetes</taxon>
        <taxon>Metschnikowiaceae</taxon>
        <taxon>Candidozyma</taxon>
    </lineage>
</organism>
<dbReference type="EMBL" id="LGST01000002">
    <property type="protein sequence ID" value="KNE02746.1"/>
    <property type="molecule type" value="Genomic_DNA"/>
</dbReference>
<evidence type="ECO:0000313" key="2">
    <source>
        <dbReference type="Proteomes" id="UP000037122"/>
    </source>
</evidence>
<name>A0A0L0P9J4_CANAR</name>
<dbReference type="VEuPathDB" id="FungiDB:B9J08_003929"/>
<dbReference type="VEuPathDB" id="FungiDB:CJI97_004093"/>
<dbReference type="VEuPathDB" id="FungiDB:CJJ07_000776"/>
<gene>
    <name evidence="1" type="ORF">QG37_00119</name>
</gene>
<evidence type="ECO:0000313" key="1">
    <source>
        <dbReference type="EMBL" id="KNE02746.1"/>
    </source>
</evidence>
<accession>A0A0L0P9J4</accession>
<dbReference type="AlphaFoldDB" id="A0A0L0P9J4"/>
<reference evidence="2" key="1">
    <citation type="journal article" date="2015" name="BMC Genomics">
        <title>Draft genome of a commonly misdiagnosed multidrug resistant pathogen Candida auris.</title>
        <authorList>
            <person name="Chatterjee S."/>
            <person name="Alampalli S.V."/>
            <person name="Nageshan R.K."/>
            <person name="Chettiar S.T."/>
            <person name="Joshi S."/>
            <person name="Tatu U.S."/>
        </authorList>
    </citation>
    <scope>NUCLEOTIDE SEQUENCE [LARGE SCALE GENOMIC DNA]</scope>
    <source>
        <strain evidence="2">6684</strain>
    </source>
</reference>
<protein>
    <submittedName>
        <fullName evidence="1">Uncharacterized protein</fullName>
    </submittedName>
</protein>
<dbReference type="Proteomes" id="UP000037122">
    <property type="component" value="Unassembled WGS sequence"/>
</dbReference>
<dbReference type="VEuPathDB" id="FungiDB:QG37_00119"/>
<sequence length="567" mass="65542">MRAEAVASSEIVNSDDPKLVYMVVDSCKLPSTEQGSTDMDQPFGGCMFVYQGFIYPSYFEIYFPYLVFHKDFSSQHKIFLYCHISHLEFKYNHAERIVLPGMKIASFIEVTLTSPATSLTISKLKVELWEILYKREGNGYSQTLEVHPIHSSNDTCTLTNKDGKFTVPSTMLSGEIPKLDPTSCNGYLIRRYAIRIKVTFEGTTESRRVDINLAKDCRSCSYDHPPKYKESLSYEVGHFFITGRFNGYTFDPKTSGNNFIKKMSHNDPIDRTYESHLTLSYKDFATNKVLTFTTVKWSSIVKACKKTCFKNSKYGSRLQWGWAIPKGIPTMYYRGLKYGFIIVGARYWFKNISYVVPPTAFPQVFGNLHSDFNMERCQLSGIIKTADMCHGYTLFMRARFVEPREYNQKEGSRLVFPGMRVTEFVKISFELSDQFLVSEVTKGSFGYEFQVSRIEIRVMEVIEHFKDTNILHCKHLSTMVHESDCHYKLRWRHVKAHEKRDSIDLPSFLFDCKLPKLKPSFISEKQRRSHGLGIKVFILANFGSNPDSTALSVWLPFNIGKLEYYLF</sequence>
<comment type="caution">
    <text evidence="1">The sequence shown here is derived from an EMBL/GenBank/DDBJ whole genome shotgun (WGS) entry which is preliminary data.</text>
</comment>